<reference evidence="2 3" key="1">
    <citation type="submission" date="2018-10" db="EMBL/GenBank/DDBJ databases">
        <title>The genome of Streptomyces dangxiongensis Z022.</title>
        <authorList>
            <person name="Zhang B."/>
        </authorList>
    </citation>
    <scope>NUCLEOTIDE SEQUENCE [LARGE SCALE GENOMIC DNA]</scope>
    <source>
        <strain evidence="2 3">Z022</strain>
    </source>
</reference>
<evidence type="ECO:0000256" key="1">
    <source>
        <dbReference type="SAM" id="MobiDB-lite"/>
    </source>
</evidence>
<dbReference type="Proteomes" id="UP000268329">
    <property type="component" value="Chromosome"/>
</dbReference>
<sequence length="69" mass="7392">MGAGGQVPRRVAGRPAERVCHRAAAPDRPHGGGLTVCRRPSRPRRPPPGVGHVRVDRCRGDTKHGERGT</sequence>
<protein>
    <submittedName>
        <fullName evidence="2">Uncharacterized protein</fullName>
    </submittedName>
</protein>
<dbReference type="AlphaFoldDB" id="A0A3G2JGN7"/>
<evidence type="ECO:0000313" key="3">
    <source>
        <dbReference type="Proteomes" id="UP000268329"/>
    </source>
</evidence>
<name>A0A3G2JGN7_9ACTN</name>
<feature type="region of interest" description="Disordered" evidence="1">
    <location>
        <begin position="22"/>
        <end position="69"/>
    </location>
</feature>
<keyword evidence="3" id="KW-1185">Reference proteome</keyword>
<accession>A0A3G2JGN7</accession>
<dbReference type="KEGG" id="sdd:D9753_07580"/>
<gene>
    <name evidence="2" type="ORF">D9753_07580</name>
</gene>
<proteinExistence type="predicted"/>
<evidence type="ECO:0000313" key="2">
    <source>
        <dbReference type="EMBL" id="AYN38797.1"/>
    </source>
</evidence>
<organism evidence="2 3">
    <name type="scientific">Streptomyces dangxiongensis</name>
    <dbReference type="NCBI Taxonomy" id="1442032"/>
    <lineage>
        <taxon>Bacteria</taxon>
        <taxon>Bacillati</taxon>
        <taxon>Actinomycetota</taxon>
        <taxon>Actinomycetes</taxon>
        <taxon>Kitasatosporales</taxon>
        <taxon>Streptomycetaceae</taxon>
        <taxon>Streptomyces</taxon>
    </lineage>
</organism>
<dbReference type="EMBL" id="CP033073">
    <property type="protein sequence ID" value="AYN38797.1"/>
    <property type="molecule type" value="Genomic_DNA"/>
</dbReference>
<feature type="compositionally biased region" description="Basic and acidic residues" evidence="1">
    <location>
        <begin position="53"/>
        <end position="69"/>
    </location>
</feature>